<evidence type="ECO:0000313" key="2">
    <source>
        <dbReference type="Proteomes" id="UP001151760"/>
    </source>
</evidence>
<organism evidence="1 2">
    <name type="scientific">Tanacetum coccineum</name>
    <dbReference type="NCBI Taxonomy" id="301880"/>
    <lineage>
        <taxon>Eukaryota</taxon>
        <taxon>Viridiplantae</taxon>
        <taxon>Streptophyta</taxon>
        <taxon>Embryophyta</taxon>
        <taxon>Tracheophyta</taxon>
        <taxon>Spermatophyta</taxon>
        <taxon>Magnoliopsida</taxon>
        <taxon>eudicotyledons</taxon>
        <taxon>Gunneridae</taxon>
        <taxon>Pentapetalae</taxon>
        <taxon>asterids</taxon>
        <taxon>campanulids</taxon>
        <taxon>Asterales</taxon>
        <taxon>Asteraceae</taxon>
        <taxon>Asteroideae</taxon>
        <taxon>Anthemideae</taxon>
        <taxon>Anthemidinae</taxon>
        <taxon>Tanacetum</taxon>
    </lineage>
</organism>
<reference evidence="1" key="1">
    <citation type="journal article" date="2022" name="Int. J. Mol. Sci.">
        <title>Draft Genome of Tanacetum Coccineum: Genomic Comparison of Closely Related Tanacetum-Family Plants.</title>
        <authorList>
            <person name="Yamashiro T."/>
            <person name="Shiraishi A."/>
            <person name="Nakayama K."/>
            <person name="Satake H."/>
        </authorList>
    </citation>
    <scope>NUCLEOTIDE SEQUENCE</scope>
</reference>
<protein>
    <submittedName>
        <fullName evidence="1">Uncharacterized protein</fullName>
    </submittedName>
</protein>
<sequence length="126" mass="14588">MFNWETAKYGKIQINEDVHNLRSVETKFLAITLIDEISSENTLSCKATVSSLNNEVDFRISFDDSNDEDHMVIFDKNSFSYKIIAVNNLKTDLENDNEKVNMPSFPLPKPMVSCFDDLDFFKDFEN</sequence>
<comment type="caution">
    <text evidence="1">The sequence shown here is derived from an EMBL/GenBank/DDBJ whole genome shotgun (WGS) entry which is preliminary data.</text>
</comment>
<gene>
    <name evidence="1" type="ORF">Tco_1029740</name>
</gene>
<reference evidence="1" key="2">
    <citation type="submission" date="2022-01" db="EMBL/GenBank/DDBJ databases">
        <authorList>
            <person name="Yamashiro T."/>
            <person name="Shiraishi A."/>
            <person name="Satake H."/>
            <person name="Nakayama K."/>
        </authorList>
    </citation>
    <scope>NUCLEOTIDE SEQUENCE</scope>
</reference>
<evidence type="ECO:0000313" key="1">
    <source>
        <dbReference type="EMBL" id="GJT70454.1"/>
    </source>
</evidence>
<accession>A0ABQ5G4V6</accession>
<dbReference type="Proteomes" id="UP001151760">
    <property type="component" value="Unassembled WGS sequence"/>
</dbReference>
<dbReference type="EMBL" id="BQNB010018078">
    <property type="protein sequence ID" value="GJT70454.1"/>
    <property type="molecule type" value="Genomic_DNA"/>
</dbReference>
<name>A0ABQ5G4V6_9ASTR</name>
<keyword evidence="2" id="KW-1185">Reference proteome</keyword>
<proteinExistence type="predicted"/>